<dbReference type="NCBIfam" id="NF008769">
    <property type="entry name" value="PRK11798.2-5"/>
    <property type="match status" value="1"/>
</dbReference>
<evidence type="ECO:0000313" key="2">
    <source>
        <dbReference type="EMBL" id="RZS73157.1"/>
    </source>
</evidence>
<dbReference type="PANTHER" id="PTHR37486">
    <property type="entry name" value="STRINGENT STARVATION PROTEIN B"/>
    <property type="match status" value="1"/>
</dbReference>
<sequence>MTTAMQETSTKPYLLRALHEWCTDNGYTPHIVVQVDENTQVPRAYIRDGQITLNVGTLATHNLRIDNDWISFQARFNGVTEDIWVPVAVVTAIYARETGAGMGFEVQEYETGRGDAAAEGSKAPADAAPAAEKPADEPSPAGGKRRSHLSVVK</sequence>
<dbReference type="Proteomes" id="UP000292039">
    <property type="component" value="Unassembled WGS sequence"/>
</dbReference>
<comment type="caution">
    <text evidence="2">The sequence shown here is derived from an EMBL/GenBank/DDBJ whole genome shotgun (WGS) entry which is preliminary data.</text>
</comment>
<dbReference type="SUPFAM" id="SSF101738">
    <property type="entry name" value="SspB-like"/>
    <property type="match status" value="1"/>
</dbReference>
<feature type="region of interest" description="Disordered" evidence="1">
    <location>
        <begin position="111"/>
        <end position="153"/>
    </location>
</feature>
<evidence type="ECO:0000256" key="1">
    <source>
        <dbReference type="SAM" id="MobiDB-lite"/>
    </source>
</evidence>
<gene>
    <name evidence="2" type="ORF">EV679_0346</name>
</gene>
<organism evidence="2 3">
    <name type="scientific">Kerstersia gyiorum</name>
    <dbReference type="NCBI Taxonomy" id="206506"/>
    <lineage>
        <taxon>Bacteria</taxon>
        <taxon>Pseudomonadati</taxon>
        <taxon>Pseudomonadota</taxon>
        <taxon>Betaproteobacteria</taxon>
        <taxon>Burkholderiales</taxon>
        <taxon>Alcaligenaceae</taxon>
        <taxon>Kerstersia</taxon>
    </lineage>
</organism>
<dbReference type="PANTHER" id="PTHR37486:SF1">
    <property type="entry name" value="STRINGENT STARVATION PROTEIN B"/>
    <property type="match status" value="1"/>
</dbReference>
<dbReference type="InterPro" id="IPR007481">
    <property type="entry name" value="SspB"/>
</dbReference>
<reference evidence="2 3" key="1">
    <citation type="submission" date="2019-02" db="EMBL/GenBank/DDBJ databases">
        <title>Genomic Encyclopedia of Type Strains, Phase IV (KMG-IV): sequencing the most valuable type-strain genomes for metagenomic binning, comparative biology and taxonomic classification.</title>
        <authorList>
            <person name="Goeker M."/>
        </authorList>
    </citation>
    <scope>NUCLEOTIDE SEQUENCE [LARGE SCALE GENOMIC DNA]</scope>
    <source>
        <strain evidence="2 3">DSM 16618</strain>
    </source>
</reference>
<dbReference type="Pfam" id="PF04386">
    <property type="entry name" value="SspB"/>
    <property type="match status" value="1"/>
</dbReference>
<protein>
    <submittedName>
        <fullName evidence="2">Stringent starvation protein B</fullName>
    </submittedName>
</protein>
<evidence type="ECO:0000313" key="3">
    <source>
        <dbReference type="Proteomes" id="UP000292039"/>
    </source>
</evidence>
<feature type="compositionally biased region" description="Low complexity" evidence="1">
    <location>
        <begin position="114"/>
        <end position="132"/>
    </location>
</feature>
<proteinExistence type="predicted"/>
<dbReference type="PIRSF" id="PIRSF005276">
    <property type="entry name" value="SspB"/>
    <property type="match status" value="1"/>
</dbReference>
<dbReference type="EMBL" id="SGWZ01000001">
    <property type="protein sequence ID" value="RZS73157.1"/>
    <property type="molecule type" value="Genomic_DNA"/>
</dbReference>
<dbReference type="InterPro" id="IPR036760">
    <property type="entry name" value="SspB-like_sf"/>
</dbReference>
<dbReference type="AlphaFoldDB" id="A0A4V2F1C0"/>
<name>A0A4V2F1C0_9BURK</name>
<accession>A0A4V2F1C0</accession>
<feature type="compositionally biased region" description="Basic residues" evidence="1">
    <location>
        <begin position="143"/>
        <end position="153"/>
    </location>
</feature>
<dbReference type="Gene3D" id="2.30.30.220">
    <property type="entry name" value="SspB-like"/>
    <property type="match status" value="1"/>
</dbReference>